<evidence type="ECO:0000313" key="3">
    <source>
        <dbReference type="EMBL" id="MDT9592155.1"/>
    </source>
</evidence>
<organism evidence="3 4">
    <name type="scientific">Nocardioides imazamoxiresistens</name>
    <dbReference type="NCBI Taxonomy" id="3231893"/>
    <lineage>
        <taxon>Bacteria</taxon>
        <taxon>Bacillati</taxon>
        <taxon>Actinomycetota</taxon>
        <taxon>Actinomycetes</taxon>
        <taxon>Propionibacteriales</taxon>
        <taxon>Nocardioidaceae</taxon>
        <taxon>Nocardioides</taxon>
    </lineage>
</organism>
<sequence length="136" mass="14762">MSADLPYGATGDDSPFWAGAAERRLVLQRCDDCAYVRWPAAGVCPECLSRQVTWAEVEGRGTIWSHVVYHRAYAASLREQVPYRVALVELVCGARILGRVPDVTTPLAVGDEVVVDYAEVGEHGLVPVVVPVPRSA</sequence>
<dbReference type="InterPro" id="IPR052513">
    <property type="entry name" value="Thioester_dehydratase-like"/>
</dbReference>
<evidence type="ECO:0000259" key="2">
    <source>
        <dbReference type="Pfam" id="PF12172"/>
    </source>
</evidence>
<evidence type="ECO:0000313" key="4">
    <source>
        <dbReference type="Proteomes" id="UP001268542"/>
    </source>
</evidence>
<accession>A0ABU3PTM6</accession>
<dbReference type="InterPro" id="IPR012340">
    <property type="entry name" value="NA-bd_OB-fold"/>
</dbReference>
<feature type="domain" description="ChsH2 C-terminal OB-fold" evidence="1">
    <location>
        <begin position="54"/>
        <end position="115"/>
    </location>
</feature>
<reference evidence="3 4" key="1">
    <citation type="submission" date="2023-08" db="EMBL/GenBank/DDBJ databases">
        <title>Nocardioides seae sp. nov., a bacterium isolated from a soil.</title>
        <authorList>
            <person name="Wang X."/>
        </authorList>
    </citation>
    <scope>NUCLEOTIDE SEQUENCE [LARGE SCALE GENOMIC DNA]</scope>
    <source>
        <strain evidence="3 4">YZH12</strain>
    </source>
</reference>
<protein>
    <submittedName>
        <fullName evidence="3">OB-fold domain-containing protein</fullName>
    </submittedName>
</protein>
<keyword evidence="4" id="KW-1185">Reference proteome</keyword>
<proteinExistence type="predicted"/>
<dbReference type="InterPro" id="IPR022002">
    <property type="entry name" value="ChsH2_Znr"/>
</dbReference>
<dbReference type="Pfam" id="PF12172">
    <property type="entry name" value="zf-ChsH2"/>
    <property type="match status" value="1"/>
</dbReference>
<dbReference type="SUPFAM" id="SSF50249">
    <property type="entry name" value="Nucleic acid-binding proteins"/>
    <property type="match status" value="1"/>
</dbReference>
<dbReference type="Gene3D" id="6.10.30.10">
    <property type="match status" value="1"/>
</dbReference>
<dbReference type="PANTHER" id="PTHR34075">
    <property type="entry name" value="BLR3430 PROTEIN"/>
    <property type="match status" value="1"/>
</dbReference>
<feature type="domain" description="ChsH2 rubredoxin-like zinc ribbon" evidence="2">
    <location>
        <begin position="17"/>
        <end position="52"/>
    </location>
</feature>
<gene>
    <name evidence="3" type="ORF">RDV89_03705</name>
</gene>
<name>A0ABU3PTM6_9ACTN</name>
<dbReference type="EMBL" id="JAVYII010000001">
    <property type="protein sequence ID" value="MDT9592155.1"/>
    <property type="molecule type" value="Genomic_DNA"/>
</dbReference>
<dbReference type="Proteomes" id="UP001268542">
    <property type="component" value="Unassembled WGS sequence"/>
</dbReference>
<dbReference type="InterPro" id="IPR002878">
    <property type="entry name" value="ChsH2_C"/>
</dbReference>
<dbReference type="PANTHER" id="PTHR34075:SF5">
    <property type="entry name" value="BLR3430 PROTEIN"/>
    <property type="match status" value="1"/>
</dbReference>
<comment type="caution">
    <text evidence="3">The sequence shown here is derived from an EMBL/GenBank/DDBJ whole genome shotgun (WGS) entry which is preliminary data.</text>
</comment>
<dbReference type="Pfam" id="PF01796">
    <property type="entry name" value="OB_ChsH2_C"/>
    <property type="match status" value="1"/>
</dbReference>
<evidence type="ECO:0000259" key="1">
    <source>
        <dbReference type="Pfam" id="PF01796"/>
    </source>
</evidence>
<dbReference type="RefSeq" id="WP_315731398.1">
    <property type="nucleotide sequence ID" value="NZ_JAVYII010000001.1"/>
</dbReference>